<reference evidence="2" key="1">
    <citation type="journal article" date="2021" name="Nat. Commun.">
        <title>Genetic determinants of endophytism in the Arabidopsis root mycobiome.</title>
        <authorList>
            <person name="Mesny F."/>
            <person name="Miyauchi S."/>
            <person name="Thiergart T."/>
            <person name="Pickel B."/>
            <person name="Atanasova L."/>
            <person name="Karlsson M."/>
            <person name="Huettel B."/>
            <person name="Barry K.W."/>
            <person name="Haridas S."/>
            <person name="Chen C."/>
            <person name="Bauer D."/>
            <person name="Andreopoulos W."/>
            <person name="Pangilinan J."/>
            <person name="LaButti K."/>
            <person name="Riley R."/>
            <person name="Lipzen A."/>
            <person name="Clum A."/>
            <person name="Drula E."/>
            <person name="Henrissat B."/>
            <person name="Kohler A."/>
            <person name="Grigoriev I.V."/>
            <person name="Martin F.M."/>
            <person name="Hacquard S."/>
        </authorList>
    </citation>
    <scope>NUCLEOTIDE SEQUENCE</scope>
    <source>
        <strain evidence="2">MPI-SDFR-AT-0120</strain>
    </source>
</reference>
<organism evidence="2 3">
    <name type="scientific">Paraphoma chrysanthemicola</name>
    <dbReference type="NCBI Taxonomy" id="798071"/>
    <lineage>
        <taxon>Eukaryota</taxon>
        <taxon>Fungi</taxon>
        <taxon>Dikarya</taxon>
        <taxon>Ascomycota</taxon>
        <taxon>Pezizomycotina</taxon>
        <taxon>Dothideomycetes</taxon>
        <taxon>Pleosporomycetidae</taxon>
        <taxon>Pleosporales</taxon>
        <taxon>Pleosporineae</taxon>
        <taxon>Phaeosphaeriaceae</taxon>
        <taxon>Paraphoma</taxon>
    </lineage>
</organism>
<name>A0A8K0VXE1_9PLEO</name>
<feature type="domain" description="Heterokaryon incompatibility" evidence="1">
    <location>
        <begin position="45"/>
        <end position="209"/>
    </location>
</feature>
<dbReference type="Proteomes" id="UP000813461">
    <property type="component" value="Unassembled WGS sequence"/>
</dbReference>
<dbReference type="EMBL" id="JAGMVJ010000013">
    <property type="protein sequence ID" value="KAH7084020.1"/>
    <property type="molecule type" value="Genomic_DNA"/>
</dbReference>
<dbReference type="OrthoDB" id="4850726at2759"/>
<keyword evidence="3" id="KW-1185">Reference proteome</keyword>
<evidence type="ECO:0000313" key="3">
    <source>
        <dbReference type="Proteomes" id="UP000813461"/>
    </source>
</evidence>
<dbReference type="Pfam" id="PF06985">
    <property type="entry name" value="HET"/>
    <property type="match status" value="1"/>
</dbReference>
<gene>
    <name evidence="2" type="ORF">FB567DRAFT_499675</name>
</gene>
<dbReference type="PANTHER" id="PTHR24148">
    <property type="entry name" value="ANKYRIN REPEAT DOMAIN-CONTAINING PROTEIN 39 HOMOLOG-RELATED"/>
    <property type="match status" value="1"/>
</dbReference>
<dbReference type="InterPro" id="IPR052895">
    <property type="entry name" value="HetReg/Transcr_Mod"/>
</dbReference>
<protein>
    <submittedName>
        <fullName evidence="2">Heterokaryon incompatibility protein-domain-containing protein</fullName>
    </submittedName>
</protein>
<evidence type="ECO:0000259" key="1">
    <source>
        <dbReference type="Pfam" id="PF06985"/>
    </source>
</evidence>
<accession>A0A8K0VXE1</accession>
<proteinExistence type="predicted"/>
<evidence type="ECO:0000313" key="2">
    <source>
        <dbReference type="EMBL" id="KAH7084020.1"/>
    </source>
</evidence>
<comment type="caution">
    <text evidence="2">The sequence shown here is derived from an EMBL/GenBank/DDBJ whole genome shotgun (WGS) entry which is preliminary data.</text>
</comment>
<dbReference type="PANTHER" id="PTHR24148:SF73">
    <property type="entry name" value="HET DOMAIN PROTEIN (AFU_ORTHOLOGUE AFUA_8G01020)"/>
    <property type="match status" value="1"/>
</dbReference>
<sequence length="669" mass="75695">MAYQYQPLPDPSEFVRVAVIQPGSYDDPIRLTFKTRCLKNSVPAYEALSYAWGSHEDPSLVYVDIPGQPTISVTRNLDIALRRYRLEKENRTIWIDALCIDQASSDPREKSKQVSIMGRIFSSAYKVLAWLGPVQNRSDEAMELLENMGRSIEVVDWGEVTMQPHPQCDASDKHFADIACPLPFRCGELEPVLSLFRLAYFNRVWIRQELALSSYGTISCGDYTMNLDVFRRAIICVRFKGSSYEAFGPNPEQSLQEFWKLRRLIYSACCLRRGTYKLENLQFDLNTGVCQDPRDKIFAVLELLQKSDRNLGIEPDYSLTTELLYAKVARRFMTQNRSLKLLDSCTLAYRTLNIPSWIPDWSAAPPFRNLRTKWSACGWISPNWSILSDTQVRVSGVMITQIECCMDLSAELTSGRALAFNGVSKLKPSAGKLQGSTHDIGYFAKRLVRDIFDDWSSDTYLLRSTSLRRSTAYTQVLERIWEMDCPDLTVFESIFDTTGRDRSSLDVLGTIELALQGTTLCWCTNGSIGQSYLGVEKGDAVAILPGCRFPVILRPVQSTTGNQTQTWKVVSIAKVTGLMRGEAIYGKNMPAHWRTVAHYEHGETDCNSIDGKMRGMYDPESNILRTDPGRILEEMGIKVESYGRNPHHLVVLPETLRAAGIPLQDFILV</sequence>
<dbReference type="InterPro" id="IPR010730">
    <property type="entry name" value="HET"/>
</dbReference>
<dbReference type="AlphaFoldDB" id="A0A8K0VXE1"/>